<keyword evidence="3" id="KW-1185">Reference proteome</keyword>
<gene>
    <name evidence="2" type="ORF">GWK41_07235</name>
</gene>
<protein>
    <recommendedName>
        <fullName evidence="4">Lipoprotein</fullName>
    </recommendedName>
</protein>
<keyword evidence="1" id="KW-0472">Membrane</keyword>
<dbReference type="Proteomes" id="UP000772812">
    <property type="component" value="Unassembled WGS sequence"/>
</dbReference>
<reference evidence="2 3" key="1">
    <citation type="journal article" date="2021" name="Syst. Appl. Microbiol.">
        <title>Persephonella atlantica sp. nov.: How to adapt to physico-chemical gradients in high temperature hydrothermal habitats.</title>
        <authorList>
            <person name="Francois D.X."/>
            <person name="Godfroy A."/>
            <person name="Mathien C."/>
            <person name="Aube J."/>
            <person name="Cathalot C."/>
            <person name="Lesongeur F."/>
            <person name="L'Haridon S."/>
            <person name="Philippon X."/>
            <person name="Roussel E.G."/>
        </authorList>
    </citation>
    <scope>NUCLEOTIDE SEQUENCE [LARGE SCALE GENOMIC DNA]</scope>
    <source>
        <strain evidence="2 3">MO1340</strain>
    </source>
</reference>
<dbReference type="RefSeq" id="WP_200674264.1">
    <property type="nucleotide sequence ID" value="NZ_JAACYA010000002.1"/>
</dbReference>
<proteinExistence type="predicted"/>
<name>A0ABS1GIU2_9AQUI</name>
<dbReference type="EMBL" id="JAACYA010000002">
    <property type="protein sequence ID" value="MBK3332858.1"/>
    <property type="molecule type" value="Genomic_DNA"/>
</dbReference>
<keyword evidence="1" id="KW-1133">Transmembrane helix</keyword>
<feature type="transmembrane region" description="Helical" evidence="1">
    <location>
        <begin position="7"/>
        <end position="26"/>
    </location>
</feature>
<evidence type="ECO:0000313" key="3">
    <source>
        <dbReference type="Proteomes" id="UP000772812"/>
    </source>
</evidence>
<organism evidence="2 3">
    <name type="scientific">Persephonella atlantica</name>
    <dbReference type="NCBI Taxonomy" id="2699429"/>
    <lineage>
        <taxon>Bacteria</taxon>
        <taxon>Pseudomonadati</taxon>
        <taxon>Aquificota</taxon>
        <taxon>Aquificia</taxon>
        <taxon>Aquificales</taxon>
        <taxon>Hydrogenothermaceae</taxon>
        <taxon>Persephonella</taxon>
    </lineage>
</organism>
<sequence>MFCRKEILSYHIVMRFITVLLTFILLQSCENYYAKFYDESIKNSEIECVKVKDCSIFLAGKIVKALREEKIIVRDDCPYTLSVTSKFISQCTSPHAKSVGADFDGYLRFDLKKDGRLLYRIQMDWKGEFNDKRITSLIRKMKKDIRFKEGGASP</sequence>
<dbReference type="PROSITE" id="PS51257">
    <property type="entry name" value="PROKAR_LIPOPROTEIN"/>
    <property type="match status" value="1"/>
</dbReference>
<comment type="caution">
    <text evidence="2">The sequence shown here is derived from an EMBL/GenBank/DDBJ whole genome shotgun (WGS) entry which is preliminary data.</text>
</comment>
<evidence type="ECO:0000256" key="1">
    <source>
        <dbReference type="SAM" id="Phobius"/>
    </source>
</evidence>
<evidence type="ECO:0008006" key="4">
    <source>
        <dbReference type="Google" id="ProtNLM"/>
    </source>
</evidence>
<accession>A0ABS1GIU2</accession>
<keyword evidence="1" id="KW-0812">Transmembrane</keyword>
<evidence type="ECO:0000313" key="2">
    <source>
        <dbReference type="EMBL" id="MBK3332858.1"/>
    </source>
</evidence>